<dbReference type="PANTHER" id="PTHR46797:SF10">
    <property type="entry name" value="BLR1115 PROTEIN"/>
    <property type="match status" value="1"/>
</dbReference>
<sequence>MASDLTARLAATVRAARTERNMSVSAFAQFAGVSRAMISKIERAEVQPTAVLLARLSSALGLTLSELISRAEQDRPRVSRAGAQPEWTDPVSGYRRRAVSPSAGGPVELVEVCLPPGARVDMEEGTYAFVSQQIWVLEGHLRFHEGDLVHELDRGDCLQLGAPAPCAFVNPAQTECRYLVVVAKLRT</sequence>
<feature type="domain" description="HTH cro/C1-type" evidence="2">
    <location>
        <begin position="13"/>
        <end position="67"/>
    </location>
</feature>
<comment type="caution">
    <text evidence="3">The sequence shown here is derived from an EMBL/GenBank/DDBJ whole genome shotgun (WGS) entry which is preliminary data.</text>
</comment>
<gene>
    <name evidence="3" type="ORF">HCN08_08975</name>
</gene>
<evidence type="ECO:0000313" key="3">
    <source>
        <dbReference type="EMBL" id="NJP43530.1"/>
    </source>
</evidence>
<evidence type="ECO:0000259" key="2">
    <source>
        <dbReference type="PROSITE" id="PS50943"/>
    </source>
</evidence>
<dbReference type="RefSeq" id="WP_167982402.1">
    <property type="nucleotide sequence ID" value="NZ_JAATEJ010000005.1"/>
</dbReference>
<name>A0ABX0ZKF8_9ACTN</name>
<protein>
    <submittedName>
        <fullName evidence="3">Helix-turn-helix transcriptional regulator</fullName>
    </submittedName>
</protein>
<dbReference type="InterPro" id="IPR011051">
    <property type="entry name" value="RmlC_Cupin_sf"/>
</dbReference>
<dbReference type="SUPFAM" id="SSF51182">
    <property type="entry name" value="RmlC-like cupins"/>
    <property type="match status" value="1"/>
</dbReference>
<dbReference type="EMBL" id="JAATEJ010000005">
    <property type="protein sequence ID" value="NJP43530.1"/>
    <property type="molecule type" value="Genomic_DNA"/>
</dbReference>
<dbReference type="PANTHER" id="PTHR46797">
    <property type="entry name" value="HTH-TYPE TRANSCRIPTIONAL REGULATOR"/>
    <property type="match status" value="1"/>
</dbReference>
<dbReference type="CDD" id="cd02209">
    <property type="entry name" value="cupin_XRE_C"/>
    <property type="match status" value="1"/>
</dbReference>
<dbReference type="InterPro" id="IPR010982">
    <property type="entry name" value="Lambda_DNA-bd_dom_sf"/>
</dbReference>
<dbReference type="Pfam" id="PF01381">
    <property type="entry name" value="HTH_3"/>
    <property type="match status" value="1"/>
</dbReference>
<dbReference type="InterPro" id="IPR050807">
    <property type="entry name" value="TransReg_Diox_bact_type"/>
</dbReference>
<dbReference type="SMART" id="SM00530">
    <property type="entry name" value="HTH_XRE"/>
    <property type="match status" value="1"/>
</dbReference>
<dbReference type="Gene3D" id="2.60.120.10">
    <property type="entry name" value="Jelly Rolls"/>
    <property type="match status" value="1"/>
</dbReference>
<dbReference type="CDD" id="cd00093">
    <property type="entry name" value="HTH_XRE"/>
    <property type="match status" value="1"/>
</dbReference>
<dbReference type="InterPro" id="IPR001387">
    <property type="entry name" value="Cro/C1-type_HTH"/>
</dbReference>
<evidence type="ECO:0000256" key="1">
    <source>
        <dbReference type="ARBA" id="ARBA00023125"/>
    </source>
</evidence>
<dbReference type="Proteomes" id="UP000734511">
    <property type="component" value="Unassembled WGS sequence"/>
</dbReference>
<accession>A0ABX0ZKF8</accession>
<dbReference type="InterPro" id="IPR014710">
    <property type="entry name" value="RmlC-like_jellyroll"/>
</dbReference>
<evidence type="ECO:0000313" key="4">
    <source>
        <dbReference type="Proteomes" id="UP000734511"/>
    </source>
</evidence>
<keyword evidence="4" id="KW-1185">Reference proteome</keyword>
<dbReference type="SUPFAM" id="SSF47413">
    <property type="entry name" value="lambda repressor-like DNA-binding domains"/>
    <property type="match status" value="1"/>
</dbReference>
<dbReference type="PROSITE" id="PS50943">
    <property type="entry name" value="HTH_CROC1"/>
    <property type="match status" value="1"/>
</dbReference>
<organism evidence="3 4">
    <name type="scientific">Actinacidiphila epipremni</name>
    <dbReference type="NCBI Taxonomy" id="2053013"/>
    <lineage>
        <taxon>Bacteria</taxon>
        <taxon>Bacillati</taxon>
        <taxon>Actinomycetota</taxon>
        <taxon>Actinomycetes</taxon>
        <taxon>Kitasatosporales</taxon>
        <taxon>Streptomycetaceae</taxon>
        <taxon>Actinacidiphila</taxon>
    </lineage>
</organism>
<proteinExistence type="predicted"/>
<reference evidence="3 4" key="1">
    <citation type="submission" date="2020-03" db="EMBL/GenBank/DDBJ databases">
        <title>WGS of actinomycetes isolated from Thailand.</title>
        <authorList>
            <person name="Thawai C."/>
        </authorList>
    </citation>
    <scope>NUCLEOTIDE SEQUENCE [LARGE SCALE GENOMIC DNA]</scope>
    <source>
        <strain evidence="3 4">PRB2-1</strain>
    </source>
</reference>
<keyword evidence="1" id="KW-0238">DNA-binding</keyword>
<dbReference type="Gene3D" id="1.10.260.40">
    <property type="entry name" value="lambda repressor-like DNA-binding domains"/>
    <property type="match status" value="1"/>
</dbReference>